<dbReference type="EMBL" id="EQ977325">
    <property type="protein sequence ID" value="EEF26424.1"/>
    <property type="molecule type" value="Genomic_DNA"/>
</dbReference>
<sequence length="68" mass="7312">MNPRSIRLARSRVAPAGQVGVDGHPAPLRPYDIGERCRLPRSRAASRHARHQTVPAAAPGGHLEQCNA</sequence>
<evidence type="ECO:0000313" key="2">
    <source>
        <dbReference type="EMBL" id="EEF26424.1"/>
    </source>
</evidence>
<dbReference type="AlphaFoldDB" id="B9TCI8"/>
<name>B9TCI8_RICCO</name>
<evidence type="ECO:0000313" key="3">
    <source>
        <dbReference type="Proteomes" id="UP000008311"/>
    </source>
</evidence>
<gene>
    <name evidence="2" type="ORF">RCOM_1913210</name>
</gene>
<dbReference type="Proteomes" id="UP000008311">
    <property type="component" value="Unassembled WGS sequence"/>
</dbReference>
<organism evidence="2 3">
    <name type="scientific">Ricinus communis</name>
    <name type="common">Castor bean</name>
    <dbReference type="NCBI Taxonomy" id="3988"/>
    <lineage>
        <taxon>Eukaryota</taxon>
        <taxon>Viridiplantae</taxon>
        <taxon>Streptophyta</taxon>
        <taxon>Embryophyta</taxon>
        <taxon>Tracheophyta</taxon>
        <taxon>Spermatophyta</taxon>
        <taxon>Magnoliopsida</taxon>
        <taxon>eudicotyledons</taxon>
        <taxon>Gunneridae</taxon>
        <taxon>Pentapetalae</taxon>
        <taxon>rosids</taxon>
        <taxon>fabids</taxon>
        <taxon>Malpighiales</taxon>
        <taxon>Euphorbiaceae</taxon>
        <taxon>Acalyphoideae</taxon>
        <taxon>Acalypheae</taxon>
        <taxon>Ricinus</taxon>
    </lineage>
</organism>
<protein>
    <submittedName>
        <fullName evidence="2">Uncharacterized protein</fullName>
    </submittedName>
</protein>
<keyword evidence="3" id="KW-1185">Reference proteome</keyword>
<dbReference type="InParanoid" id="B9TCI8"/>
<accession>B9TCI8</accession>
<feature type="region of interest" description="Disordered" evidence="1">
    <location>
        <begin position="42"/>
        <end position="68"/>
    </location>
</feature>
<evidence type="ECO:0000256" key="1">
    <source>
        <dbReference type="SAM" id="MobiDB-lite"/>
    </source>
</evidence>
<proteinExistence type="predicted"/>
<reference evidence="3" key="1">
    <citation type="journal article" date="2010" name="Nat. Biotechnol.">
        <title>Draft genome sequence of the oilseed species Ricinus communis.</title>
        <authorList>
            <person name="Chan A.P."/>
            <person name="Crabtree J."/>
            <person name="Zhao Q."/>
            <person name="Lorenzi H."/>
            <person name="Orvis J."/>
            <person name="Puiu D."/>
            <person name="Melake-Berhan A."/>
            <person name="Jones K.M."/>
            <person name="Redman J."/>
            <person name="Chen G."/>
            <person name="Cahoon E.B."/>
            <person name="Gedil M."/>
            <person name="Stanke M."/>
            <person name="Haas B.J."/>
            <person name="Wortman J.R."/>
            <person name="Fraser-Liggett C.M."/>
            <person name="Ravel J."/>
            <person name="Rabinowicz P.D."/>
        </authorList>
    </citation>
    <scope>NUCLEOTIDE SEQUENCE [LARGE SCALE GENOMIC DNA]</scope>
    <source>
        <strain evidence="3">cv. Hale</strain>
    </source>
</reference>
<feature type="compositionally biased region" description="Basic residues" evidence="1">
    <location>
        <begin position="42"/>
        <end position="51"/>
    </location>
</feature>